<keyword evidence="3" id="KW-0732">Signal</keyword>
<evidence type="ECO:0000313" key="5">
    <source>
        <dbReference type="EMBL" id="RXZ43979.1"/>
    </source>
</evidence>
<feature type="signal peptide" evidence="3">
    <location>
        <begin position="1"/>
        <end position="23"/>
    </location>
</feature>
<dbReference type="InterPro" id="IPR000184">
    <property type="entry name" value="Bac_surfAg_D15"/>
</dbReference>
<evidence type="ECO:0000313" key="6">
    <source>
        <dbReference type="Proteomes" id="UP000290682"/>
    </source>
</evidence>
<comment type="caution">
    <text evidence="5">The sequence shown here is derived from an EMBL/GenBank/DDBJ whole genome shotgun (WGS) entry which is preliminary data.</text>
</comment>
<dbReference type="Pfam" id="PF01103">
    <property type="entry name" value="Omp85"/>
    <property type="match status" value="1"/>
</dbReference>
<name>A0ABY0FCV5_9NEIS</name>
<dbReference type="Gene3D" id="2.40.160.50">
    <property type="entry name" value="membrane protein fhac: a member of the omp85/tpsb transporter family"/>
    <property type="match status" value="1"/>
</dbReference>
<sequence>MPSIRSLRLVALAGLVATQYAHAALDYTVRVAAPSGLSGLLSEHLELINRRDDPDMDEALLASLVQAAPDAARALLETEGYFKARVSVREDGPHAYAVIVDAGEPVLISDLTVVLDGPIRQEPDYQQRLAAALEAWPLPLDAPFRQAEWTGGKKAVLRLLVADRFPKARLADSRADVDPDTGRAELAVRYDSGPRIAFGALTVTGLKRYPQSIALGLADFREGDPYRLSKIIDYQNALEQDPHFSGAVVSADFDAIKDDRVPVSAALTEFPRQKVELGLLYSNSEGPGVRVGYDHYNIFNRALTGAFLADLKQNEKTVSFGLGFPRNRDGYSHSANLSYKVSDVQGLDTQALTAGVWRIRQRGNIEARIGLELESEQSRLGGIDQGHLRAVLLSYGWAQRALDDAQRPRNGYLIEGQLSGTLGGALSDTTFVRGYGRAAYYWTPQPKFGTFVARAELGQVWAADTNRVPTSRLFRTGGASTVRGYDYQSLGVPGPNGSVDGGRVLGVASLEYQYPITRTVSGALFYDAGDAARDWQTFDLAKGYGVGVRWASPVAPFAFDVARGERDGKLRWYIGLGLAF</sequence>
<evidence type="ECO:0000256" key="1">
    <source>
        <dbReference type="ARBA" id="ARBA00004370"/>
    </source>
</evidence>
<protein>
    <submittedName>
        <fullName evidence="5">Outer membrane protein assembly factor</fullName>
    </submittedName>
</protein>
<evidence type="ECO:0000256" key="2">
    <source>
        <dbReference type="ARBA" id="ARBA00023136"/>
    </source>
</evidence>
<evidence type="ECO:0000259" key="4">
    <source>
        <dbReference type="Pfam" id="PF01103"/>
    </source>
</evidence>
<evidence type="ECO:0000256" key="3">
    <source>
        <dbReference type="SAM" id="SignalP"/>
    </source>
</evidence>
<dbReference type="EMBL" id="REGR01000005">
    <property type="protein sequence ID" value="RXZ43979.1"/>
    <property type="molecule type" value="Genomic_DNA"/>
</dbReference>
<dbReference type="Proteomes" id="UP000290682">
    <property type="component" value="Unassembled WGS sequence"/>
</dbReference>
<feature type="chain" id="PRO_5045620568" evidence="3">
    <location>
        <begin position="24"/>
        <end position="580"/>
    </location>
</feature>
<reference evidence="5 6" key="1">
    <citation type="submission" date="2018-10" db="EMBL/GenBank/DDBJ databases">
        <title>Draft genome of Fastidiocella sp. strain 375T, a bacterium isolated from a karstic cave dripping water.</title>
        <authorList>
            <person name="Coelho C."/>
            <person name="Verissimo A."/>
            <person name="Tiago I."/>
        </authorList>
    </citation>
    <scope>NUCLEOTIDE SEQUENCE [LARGE SCALE GENOMIC DNA]</scope>
    <source>
        <strain evidence="5 6">CAVE-375</strain>
    </source>
</reference>
<dbReference type="Gene3D" id="3.10.20.310">
    <property type="entry name" value="membrane protein fhac"/>
    <property type="match status" value="2"/>
</dbReference>
<gene>
    <name evidence="5" type="ORF">EBB06_07365</name>
</gene>
<organism evidence="5 6">
    <name type="scientific">Crenobacter cavernae</name>
    <dbReference type="NCBI Taxonomy" id="2290923"/>
    <lineage>
        <taxon>Bacteria</taxon>
        <taxon>Pseudomonadati</taxon>
        <taxon>Pseudomonadota</taxon>
        <taxon>Betaproteobacteria</taxon>
        <taxon>Neisseriales</taxon>
        <taxon>Neisseriaceae</taxon>
        <taxon>Crenobacter</taxon>
    </lineage>
</organism>
<proteinExistence type="predicted"/>
<keyword evidence="2" id="KW-0472">Membrane</keyword>
<keyword evidence="6" id="KW-1185">Reference proteome</keyword>
<comment type="subcellular location">
    <subcellularLocation>
        <location evidence="1">Membrane</location>
    </subcellularLocation>
</comment>
<accession>A0ABY0FCV5</accession>
<feature type="domain" description="Bacterial surface antigen (D15)" evidence="4">
    <location>
        <begin position="282"/>
        <end position="580"/>
    </location>
</feature>